<evidence type="ECO:0000259" key="7">
    <source>
        <dbReference type="PROSITE" id="PS50881"/>
    </source>
</evidence>
<dbReference type="GO" id="GO:1990904">
    <property type="term" value="C:ribonucleoprotein complex"/>
    <property type="evidence" value="ECO:0007669"/>
    <property type="project" value="UniProtKB-UniRule"/>
</dbReference>
<keyword evidence="3 4" id="KW-0687">Ribonucleoprotein</keyword>
<organism evidence="8 9">
    <name type="scientific">Chlamydomonas eustigma</name>
    <dbReference type="NCBI Taxonomy" id="1157962"/>
    <lineage>
        <taxon>Eukaryota</taxon>
        <taxon>Viridiplantae</taxon>
        <taxon>Chlorophyta</taxon>
        <taxon>core chlorophytes</taxon>
        <taxon>Chlorophyceae</taxon>
        <taxon>CS clade</taxon>
        <taxon>Chlamydomonadales</taxon>
        <taxon>Chlamydomonadaceae</taxon>
        <taxon>Chlamydomonas</taxon>
    </lineage>
</organism>
<feature type="domain" description="S5 DRBM" evidence="7">
    <location>
        <begin position="169"/>
        <end position="232"/>
    </location>
</feature>
<feature type="region of interest" description="Disordered" evidence="6">
    <location>
        <begin position="1"/>
        <end position="135"/>
    </location>
</feature>
<dbReference type="GO" id="GO:0003735">
    <property type="term" value="F:structural constituent of ribosome"/>
    <property type="evidence" value="ECO:0007669"/>
    <property type="project" value="UniProtKB-UniRule"/>
</dbReference>
<evidence type="ECO:0000313" key="8">
    <source>
        <dbReference type="EMBL" id="GAX73110.1"/>
    </source>
</evidence>
<dbReference type="PANTHER" id="PTHR48277">
    <property type="entry name" value="MITOCHONDRIAL RIBOSOMAL PROTEIN S5"/>
    <property type="match status" value="1"/>
</dbReference>
<dbReference type="GO" id="GO:0005840">
    <property type="term" value="C:ribosome"/>
    <property type="evidence" value="ECO:0007669"/>
    <property type="project" value="UniProtKB-KW"/>
</dbReference>
<dbReference type="GO" id="GO:0005737">
    <property type="term" value="C:cytoplasm"/>
    <property type="evidence" value="ECO:0007669"/>
    <property type="project" value="UniProtKB-ARBA"/>
</dbReference>
<evidence type="ECO:0000256" key="4">
    <source>
        <dbReference type="PROSITE-ProRule" id="PRU00268"/>
    </source>
</evidence>
<dbReference type="AlphaFoldDB" id="A0A250WRD5"/>
<dbReference type="EMBL" id="BEGY01000002">
    <property type="protein sequence ID" value="GAX73110.1"/>
    <property type="molecule type" value="Genomic_DNA"/>
</dbReference>
<sequence length="345" mass="38083">MYSGSSPSIQHALRQEQTRFSCGIPGMGGFAASGLNAPPKGSPSPACGNANPQMRGAATGISVEEGDGEASSLKSGTSGRPRLKATSNGEDDDDTLPIESRNYKRRRKKDSRDTQPWSRQQRDEQESMMNDNADPLGFRMMARQNFLKKPIEMIPIPEHIREVLYKFHWDKVLIDVRRTVSLAPRGKVEVYTAMTAVGNFQGLLGLGLGEAATALDAVAKAHMECYSNLTYVPLYRGHTIYHRIDHEFHHMKMRLMPRPEGWGVKASDLVSELCGLAGIKNISIKMVGRSKNKFYVAHCLKEALTKQSVPHDGVEGSGVYVREIFRGTGLEGRLPMGIKRGVDIL</sequence>
<name>A0A250WRD5_9CHLO</name>
<evidence type="ECO:0000256" key="2">
    <source>
        <dbReference type="ARBA" id="ARBA00022980"/>
    </source>
</evidence>
<dbReference type="GO" id="GO:0006412">
    <property type="term" value="P:translation"/>
    <property type="evidence" value="ECO:0007669"/>
    <property type="project" value="InterPro"/>
</dbReference>
<dbReference type="SUPFAM" id="SSF54768">
    <property type="entry name" value="dsRNA-binding domain-like"/>
    <property type="match status" value="1"/>
</dbReference>
<dbReference type="FunFam" id="3.30.230.10:FF:000002">
    <property type="entry name" value="30S ribosomal protein S5"/>
    <property type="match status" value="1"/>
</dbReference>
<dbReference type="InterPro" id="IPR020568">
    <property type="entry name" value="Ribosomal_Su5_D2-typ_SF"/>
</dbReference>
<dbReference type="PROSITE" id="PS50881">
    <property type="entry name" value="S5_DSRBD"/>
    <property type="match status" value="1"/>
</dbReference>
<dbReference type="InterPro" id="IPR014721">
    <property type="entry name" value="Ribsml_uS5_D2-typ_fold_subgr"/>
</dbReference>
<proteinExistence type="inferred from homology"/>
<gene>
    <name evidence="8" type="ORF">CEUSTIGMA_g563.t1</name>
</gene>
<comment type="similarity">
    <text evidence="1 5">Belongs to the universal ribosomal protein uS5 family.</text>
</comment>
<dbReference type="InterPro" id="IPR000851">
    <property type="entry name" value="Ribosomal_uS5"/>
</dbReference>
<evidence type="ECO:0000256" key="3">
    <source>
        <dbReference type="ARBA" id="ARBA00023274"/>
    </source>
</evidence>
<dbReference type="SUPFAM" id="SSF54211">
    <property type="entry name" value="Ribosomal protein S5 domain 2-like"/>
    <property type="match status" value="1"/>
</dbReference>
<dbReference type="Pfam" id="PF03719">
    <property type="entry name" value="Ribosomal_S5_C"/>
    <property type="match status" value="1"/>
</dbReference>
<evidence type="ECO:0000256" key="1">
    <source>
        <dbReference type="ARBA" id="ARBA00008945"/>
    </source>
</evidence>
<dbReference type="OrthoDB" id="309483at2759"/>
<dbReference type="PANTHER" id="PTHR48277:SF1">
    <property type="entry name" value="MITOCHONDRIAL RIBOSOMAL PROTEIN S5"/>
    <property type="match status" value="1"/>
</dbReference>
<dbReference type="InterPro" id="IPR013810">
    <property type="entry name" value="Ribosomal_uS5_N"/>
</dbReference>
<dbReference type="Gene3D" id="3.30.230.10">
    <property type="match status" value="1"/>
</dbReference>
<dbReference type="GO" id="GO:0003723">
    <property type="term" value="F:RNA binding"/>
    <property type="evidence" value="ECO:0007669"/>
    <property type="project" value="InterPro"/>
</dbReference>
<dbReference type="Gene3D" id="3.30.160.20">
    <property type="match status" value="1"/>
</dbReference>
<evidence type="ECO:0000256" key="6">
    <source>
        <dbReference type="SAM" id="MobiDB-lite"/>
    </source>
</evidence>
<accession>A0A250WRD5</accession>
<comment type="caution">
    <text evidence="8">The sequence shown here is derived from an EMBL/GenBank/DDBJ whole genome shotgun (WGS) entry which is preliminary data.</text>
</comment>
<dbReference type="STRING" id="1157962.A0A250WRD5"/>
<dbReference type="Pfam" id="PF00333">
    <property type="entry name" value="Ribosomal_S5"/>
    <property type="match status" value="1"/>
</dbReference>
<reference evidence="8 9" key="1">
    <citation type="submission" date="2017-08" db="EMBL/GenBank/DDBJ databases">
        <title>Acidophilic green algal genome provides insights into adaptation to an acidic environment.</title>
        <authorList>
            <person name="Hirooka S."/>
            <person name="Hirose Y."/>
            <person name="Kanesaki Y."/>
            <person name="Higuchi S."/>
            <person name="Fujiwara T."/>
            <person name="Onuma R."/>
            <person name="Era A."/>
            <person name="Ohbayashi R."/>
            <person name="Uzuka A."/>
            <person name="Nozaki H."/>
            <person name="Yoshikawa H."/>
            <person name="Miyagishima S.Y."/>
        </authorList>
    </citation>
    <scope>NUCLEOTIDE SEQUENCE [LARGE SCALE GENOMIC DNA]</scope>
    <source>
        <strain evidence="8 9">NIES-2499</strain>
    </source>
</reference>
<dbReference type="InterPro" id="IPR005324">
    <property type="entry name" value="Ribosomal_uS5_C"/>
</dbReference>
<protein>
    <recommendedName>
        <fullName evidence="7">S5 DRBM domain-containing protein</fullName>
    </recommendedName>
</protein>
<keyword evidence="9" id="KW-1185">Reference proteome</keyword>
<keyword evidence="2 4" id="KW-0689">Ribosomal protein</keyword>
<evidence type="ECO:0000256" key="5">
    <source>
        <dbReference type="RuleBase" id="RU003823"/>
    </source>
</evidence>
<evidence type="ECO:0000313" key="9">
    <source>
        <dbReference type="Proteomes" id="UP000232323"/>
    </source>
</evidence>
<dbReference type="Proteomes" id="UP000232323">
    <property type="component" value="Unassembled WGS sequence"/>
</dbReference>